<sequence length="61" mass="6632">MGGSIDSMSESMDRRLKKIMGQVDPADYGIDVAEVDRRIDAELAKVKQPAPKKDPKAGADE</sequence>
<dbReference type="OrthoDB" id="5788514at2"/>
<accession>L0DXH1</accession>
<evidence type="ECO:0000313" key="1">
    <source>
        <dbReference type="EMBL" id="AGA33743.1"/>
    </source>
</evidence>
<organism evidence="1 2">
    <name type="scientific">Thioalkalivibrio nitratireducens (strain DSM 14787 / UNIQEM 213 / ALEN2)</name>
    <dbReference type="NCBI Taxonomy" id="1255043"/>
    <lineage>
        <taxon>Bacteria</taxon>
        <taxon>Pseudomonadati</taxon>
        <taxon>Pseudomonadota</taxon>
        <taxon>Gammaproteobacteria</taxon>
        <taxon>Chromatiales</taxon>
        <taxon>Ectothiorhodospiraceae</taxon>
        <taxon>Thioalkalivibrio</taxon>
    </lineage>
</organism>
<protein>
    <submittedName>
        <fullName evidence="1">Uncharacterized protein</fullName>
    </submittedName>
</protein>
<proteinExistence type="predicted"/>
<dbReference type="HOGENOM" id="CLU_2686668_0_0_6"/>
<dbReference type="RefSeq" id="WP_015258868.1">
    <property type="nucleotide sequence ID" value="NC_019902.2"/>
</dbReference>
<dbReference type="Proteomes" id="UP000010809">
    <property type="component" value="Chromosome"/>
</dbReference>
<evidence type="ECO:0000313" key="2">
    <source>
        <dbReference type="Proteomes" id="UP000010809"/>
    </source>
</evidence>
<keyword evidence="2" id="KW-1185">Reference proteome</keyword>
<name>L0DXH1_THIND</name>
<dbReference type="KEGG" id="tni:TVNIR_2083"/>
<reference evidence="1" key="1">
    <citation type="submission" date="2015-12" db="EMBL/GenBank/DDBJ databases">
        <authorList>
            <person name="Tikhonova T.V."/>
            <person name="Pavlov A.R."/>
            <person name="Beletsky A.V."/>
            <person name="Mardanov A.V."/>
            <person name="Sorokin D.Y."/>
            <person name="Ravin N.V."/>
            <person name="Popov V.O."/>
        </authorList>
    </citation>
    <scope>NUCLEOTIDE SEQUENCE</scope>
    <source>
        <strain evidence="1">DSM 14787</strain>
    </source>
</reference>
<dbReference type="PATRIC" id="fig|1255043.3.peg.2105"/>
<gene>
    <name evidence="1" type="ordered locus">TVNIR_2083</name>
</gene>
<dbReference type="AlphaFoldDB" id="L0DXH1"/>
<dbReference type="EMBL" id="CP003989">
    <property type="protein sequence ID" value="AGA33743.1"/>
    <property type="molecule type" value="Genomic_DNA"/>
</dbReference>